<organism evidence="2 3">
    <name type="scientific">Lagenidium giganteum</name>
    <dbReference type="NCBI Taxonomy" id="4803"/>
    <lineage>
        <taxon>Eukaryota</taxon>
        <taxon>Sar</taxon>
        <taxon>Stramenopiles</taxon>
        <taxon>Oomycota</taxon>
        <taxon>Peronosporomycetes</taxon>
        <taxon>Pythiales</taxon>
        <taxon>Pythiaceae</taxon>
    </lineage>
</organism>
<dbReference type="EMBL" id="DAKRPA010000248">
    <property type="protein sequence ID" value="DAZ94486.1"/>
    <property type="molecule type" value="Genomic_DNA"/>
</dbReference>
<name>A0AAV2YK39_9STRA</name>
<keyword evidence="3" id="KW-1185">Reference proteome</keyword>
<evidence type="ECO:0000256" key="1">
    <source>
        <dbReference type="SAM" id="MobiDB-lite"/>
    </source>
</evidence>
<gene>
    <name evidence="2" type="ORF">N0F65_003420</name>
</gene>
<reference evidence="2" key="2">
    <citation type="journal article" date="2023" name="Microbiol Resour">
        <title>Decontamination and Annotation of the Draft Genome Sequence of the Oomycete Lagenidium giganteum ARSEF 373.</title>
        <authorList>
            <person name="Morgan W.R."/>
            <person name="Tartar A."/>
        </authorList>
    </citation>
    <scope>NUCLEOTIDE SEQUENCE</scope>
    <source>
        <strain evidence="2">ARSEF 373</strain>
    </source>
</reference>
<accession>A0AAV2YK39</accession>
<evidence type="ECO:0000313" key="2">
    <source>
        <dbReference type="EMBL" id="DAZ94486.1"/>
    </source>
</evidence>
<protein>
    <submittedName>
        <fullName evidence="2">Uncharacterized protein</fullName>
    </submittedName>
</protein>
<dbReference type="AlphaFoldDB" id="A0AAV2YK39"/>
<proteinExistence type="predicted"/>
<evidence type="ECO:0000313" key="3">
    <source>
        <dbReference type="Proteomes" id="UP001146120"/>
    </source>
</evidence>
<feature type="compositionally biased region" description="Low complexity" evidence="1">
    <location>
        <begin position="41"/>
        <end position="57"/>
    </location>
</feature>
<feature type="region of interest" description="Disordered" evidence="1">
    <location>
        <begin position="37"/>
        <end position="63"/>
    </location>
</feature>
<sequence length="127" mass="13745">MRCVGSKKLKTCTSVLRTTGTCETKLLADGAASVKLPPKPKLSLPHPGHPLHAAAKNAAHEARYHPEAEQLYRDSSTIGGSISHRRRASRCCYLCARASGRSGRAHRRPEYQVCRQNGRVAGKGSQA</sequence>
<dbReference type="Proteomes" id="UP001146120">
    <property type="component" value="Unassembled WGS sequence"/>
</dbReference>
<comment type="caution">
    <text evidence="2">The sequence shown here is derived from an EMBL/GenBank/DDBJ whole genome shotgun (WGS) entry which is preliminary data.</text>
</comment>
<reference evidence="2" key="1">
    <citation type="submission" date="2022-11" db="EMBL/GenBank/DDBJ databases">
        <authorList>
            <person name="Morgan W.R."/>
            <person name="Tartar A."/>
        </authorList>
    </citation>
    <scope>NUCLEOTIDE SEQUENCE</scope>
    <source>
        <strain evidence="2">ARSEF 373</strain>
    </source>
</reference>